<keyword evidence="5 7" id="KW-1133">Transmembrane helix</keyword>
<evidence type="ECO:0000256" key="1">
    <source>
        <dbReference type="ARBA" id="ARBA00004141"/>
    </source>
</evidence>
<dbReference type="OrthoDB" id="1856718at2759"/>
<evidence type="ECO:0008006" key="10">
    <source>
        <dbReference type="Google" id="ProtNLM"/>
    </source>
</evidence>
<feature type="transmembrane region" description="Helical" evidence="7">
    <location>
        <begin position="341"/>
        <end position="361"/>
    </location>
</feature>
<feature type="transmembrane region" description="Helical" evidence="7">
    <location>
        <begin position="173"/>
        <end position="191"/>
    </location>
</feature>
<protein>
    <recommendedName>
        <fullName evidence="10">Equilibrative nucleoside transporter</fullName>
    </recommendedName>
</protein>
<evidence type="ECO:0000256" key="7">
    <source>
        <dbReference type="SAM" id="Phobius"/>
    </source>
</evidence>
<dbReference type="GO" id="GO:0005337">
    <property type="term" value="F:nucleoside transmembrane transporter activity"/>
    <property type="evidence" value="ECO:0007669"/>
    <property type="project" value="InterPro"/>
</dbReference>
<dbReference type="SUPFAM" id="SSF103473">
    <property type="entry name" value="MFS general substrate transporter"/>
    <property type="match status" value="1"/>
</dbReference>
<evidence type="ECO:0000256" key="6">
    <source>
        <dbReference type="ARBA" id="ARBA00023136"/>
    </source>
</evidence>
<comment type="similarity">
    <text evidence="2">Belongs to the SLC29A/ENT transporter (TC 2.A.57) family.</text>
</comment>
<gene>
    <name evidence="8" type="ORF">PHAECO_LOCUS4994</name>
</gene>
<sequence>MSYNRDEYGWKNGLQPNQEEFNEKTRLQQPVKLQPSWEENNLPEDELNFKSLTMDEANLQLNTPPDRYNLVYLTFLVHGIGVLMPWNMFITAIDYFLKYKLHESYIGFAFPHAPNFMQYLTFSSQVPGLLFNWMNIFVQMGGDLNSRIVWSIGIEVVVFIVTVILAMSDTTAIPYGFFWITMICVIILNMANGIYQNTIYGMAAKLPGKYTGAVILGSNISGTFTSVVSILSSLITSNVRMAAIYYFITALFVLLICFDTYFALPLNKLYRHYELKEKKNLETQKRIAKGIKERPPYLYILKKSFPQLLNVFLVFFVTLSVFPSIHSSIKPSDENFFISEKFYTSITCFITFNVFAMIGSWLPSYVIWPGPKFLWIPVSLRLLYIPFYLLCNYQVEGVNRILPVLVTNDWVYWVVAVTMGVTSGYFSSLGMMYTPRLVEEKYASIAGMFAGASLITGIFCGILMSFLWPWVIGHVGN</sequence>
<organism evidence="8 9">
    <name type="scientific">Phaedon cochleariae</name>
    <name type="common">Mustard beetle</name>
    <dbReference type="NCBI Taxonomy" id="80249"/>
    <lineage>
        <taxon>Eukaryota</taxon>
        <taxon>Metazoa</taxon>
        <taxon>Ecdysozoa</taxon>
        <taxon>Arthropoda</taxon>
        <taxon>Hexapoda</taxon>
        <taxon>Insecta</taxon>
        <taxon>Pterygota</taxon>
        <taxon>Neoptera</taxon>
        <taxon>Endopterygota</taxon>
        <taxon>Coleoptera</taxon>
        <taxon>Polyphaga</taxon>
        <taxon>Cucujiformia</taxon>
        <taxon>Chrysomeloidea</taxon>
        <taxon>Chrysomelidae</taxon>
        <taxon>Chrysomelinae</taxon>
        <taxon>Chrysomelini</taxon>
        <taxon>Phaedon</taxon>
    </lineage>
</organism>
<reference evidence="8" key="2">
    <citation type="submission" date="2022-10" db="EMBL/GenBank/DDBJ databases">
        <authorList>
            <consortium name="ENA_rothamsted_submissions"/>
            <consortium name="culmorum"/>
            <person name="King R."/>
        </authorList>
    </citation>
    <scope>NUCLEOTIDE SEQUENCE</scope>
</reference>
<dbReference type="InterPro" id="IPR036259">
    <property type="entry name" value="MFS_trans_sf"/>
</dbReference>
<evidence type="ECO:0000313" key="8">
    <source>
        <dbReference type="EMBL" id="CAG9817368.1"/>
    </source>
</evidence>
<keyword evidence="3" id="KW-0813">Transport</keyword>
<dbReference type="PANTHER" id="PTHR10332:SF80">
    <property type="entry name" value="EQUILIBRATIVE NUCLEOSIDE TRANSPORTER 2, ISOFORM A"/>
    <property type="match status" value="1"/>
</dbReference>
<feature type="transmembrane region" description="Helical" evidence="7">
    <location>
        <begin position="212"/>
        <end position="231"/>
    </location>
</feature>
<evidence type="ECO:0000256" key="3">
    <source>
        <dbReference type="ARBA" id="ARBA00022448"/>
    </source>
</evidence>
<dbReference type="PANTHER" id="PTHR10332">
    <property type="entry name" value="EQUILIBRATIVE NUCLEOSIDE TRANSPORTER"/>
    <property type="match status" value="1"/>
</dbReference>
<evidence type="ECO:0000256" key="2">
    <source>
        <dbReference type="ARBA" id="ARBA00007965"/>
    </source>
</evidence>
<feature type="transmembrane region" description="Helical" evidence="7">
    <location>
        <begin position="308"/>
        <end position="329"/>
    </location>
</feature>
<dbReference type="InterPro" id="IPR002259">
    <property type="entry name" value="Eqnu_transpt"/>
</dbReference>
<feature type="transmembrane region" description="Helical" evidence="7">
    <location>
        <begin position="410"/>
        <end position="433"/>
    </location>
</feature>
<reference evidence="8" key="1">
    <citation type="submission" date="2022-01" db="EMBL/GenBank/DDBJ databases">
        <authorList>
            <person name="King R."/>
        </authorList>
    </citation>
    <scope>NUCLEOTIDE SEQUENCE</scope>
</reference>
<keyword evidence="6 7" id="KW-0472">Membrane</keyword>
<evidence type="ECO:0000256" key="4">
    <source>
        <dbReference type="ARBA" id="ARBA00022692"/>
    </source>
</evidence>
<accession>A0A9N9SC86</accession>
<feature type="transmembrane region" description="Helical" evidence="7">
    <location>
        <begin position="445"/>
        <end position="471"/>
    </location>
</feature>
<dbReference type="AlphaFoldDB" id="A0A9N9SC86"/>
<feature type="transmembrane region" description="Helical" evidence="7">
    <location>
        <begin position="243"/>
        <end position="264"/>
    </location>
</feature>
<proteinExistence type="inferred from homology"/>
<dbReference type="Proteomes" id="UP001153737">
    <property type="component" value="Chromosome 15"/>
</dbReference>
<evidence type="ECO:0000313" key="9">
    <source>
        <dbReference type="Proteomes" id="UP001153737"/>
    </source>
</evidence>
<dbReference type="GO" id="GO:0005886">
    <property type="term" value="C:plasma membrane"/>
    <property type="evidence" value="ECO:0007669"/>
    <property type="project" value="TreeGrafter"/>
</dbReference>
<keyword evidence="4 7" id="KW-0812">Transmembrane</keyword>
<comment type="subcellular location">
    <subcellularLocation>
        <location evidence="1">Membrane</location>
        <topology evidence="1">Multi-pass membrane protein</topology>
    </subcellularLocation>
</comment>
<feature type="transmembrane region" description="Helical" evidence="7">
    <location>
        <begin position="70"/>
        <end position="96"/>
    </location>
</feature>
<dbReference type="PIRSF" id="PIRSF016379">
    <property type="entry name" value="ENT"/>
    <property type="match status" value="1"/>
</dbReference>
<dbReference type="PRINTS" id="PR01130">
    <property type="entry name" value="DERENTRNSPRT"/>
</dbReference>
<dbReference type="EMBL" id="OU896721">
    <property type="protein sequence ID" value="CAG9817368.1"/>
    <property type="molecule type" value="Genomic_DNA"/>
</dbReference>
<feature type="transmembrane region" description="Helical" evidence="7">
    <location>
        <begin position="148"/>
        <end position="167"/>
    </location>
</feature>
<keyword evidence="9" id="KW-1185">Reference proteome</keyword>
<name>A0A9N9SC86_PHACE</name>
<evidence type="ECO:0000256" key="5">
    <source>
        <dbReference type="ARBA" id="ARBA00022989"/>
    </source>
</evidence>
<dbReference type="Pfam" id="PF01733">
    <property type="entry name" value="Nucleoside_tran"/>
    <property type="match status" value="1"/>
</dbReference>
<feature type="transmembrane region" description="Helical" evidence="7">
    <location>
        <begin position="373"/>
        <end position="390"/>
    </location>
</feature>